<dbReference type="GO" id="GO:0030552">
    <property type="term" value="F:cAMP binding"/>
    <property type="evidence" value="ECO:0007669"/>
    <property type="project" value="UniProtKB-KW"/>
</dbReference>
<dbReference type="GO" id="GO:0034220">
    <property type="term" value="P:monoatomic ion transmembrane transport"/>
    <property type="evidence" value="ECO:0007669"/>
    <property type="project" value="UniProtKB-KW"/>
</dbReference>
<dbReference type="SUPFAM" id="SSF51206">
    <property type="entry name" value="cAMP-binding domain-like"/>
    <property type="match status" value="1"/>
</dbReference>
<dbReference type="PANTHER" id="PTHR45651:SF5">
    <property type="entry name" value="CYCLIC NUCLEOTIDE-GATED ION CHANNEL 1"/>
    <property type="match status" value="1"/>
</dbReference>
<feature type="transmembrane region" description="Helical" evidence="7">
    <location>
        <begin position="118"/>
        <end position="139"/>
    </location>
</feature>
<keyword evidence="7" id="KW-0472">Membrane</keyword>
<keyword evidence="2" id="KW-0112">Calmodulin-binding</keyword>
<dbReference type="CDD" id="cd00038">
    <property type="entry name" value="CAP_ED"/>
    <property type="match status" value="1"/>
</dbReference>
<proteinExistence type="predicted"/>
<dbReference type="AlphaFoldDB" id="A0A5C7IS05"/>
<evidence type="ECO:0000256" key="6">
    <source>
        <dbReference type="SAM" id="MobiDB-lite"/>
    </source>
</evidence>
<dbReference type="InterPro" id="IPR000595">
    <property type="entry name" value="cNMP-bd_dom"/>
</dbReference>
<feature type="transmembrane region" description="Helical" evidence="7">
    <location>
        <begin position="312"/>
        <end position="334"/>
    </location>
</feature>
<keyword evidence="5" id="KW-0407">Ion channel</keyword>
<dbReference type="InterPro" id="IPR018490">
    <property type="entry name" value="cNMP-bd_dom_sf"/>
</dbReference>
<feature type="transmembrane region" description="Helical" evidence="7">
    <location>
        <begin position="84"/>
        <end position="106"/>
    </location>
</feature>
<keyword evidence="7" id="KW-0812">Transmembrane</keyword>
<organism evidence="9 10">
    <name type="scientific">Acer yangbiense</name>
    <dbReference type="NCBI Taxonomy" id="1000413"/>
    <lineage>
        <taxon>Eukaryota</taxon>
        <taxon>Viridiplantae</taxon>
        <taxon>Streptophyta</taxon>
        <taxon>Embryophyta</taxon>
        <taxon>Tracheophyta</taxon>
        <taxon>Spermatophyta</taxon>
        <taxon>Magnoliopsida</taxon>
        <taxon>eudicotyledons</taxon>
        <taxon>Gunneridae</taxon>
        <taxon>Pentapetalae</taxon>
        <taxon>rosids</taxon>
        <taxon>malvids</taxon>
        <taxon>Sapindales</taxon>
        <taxon>Sapindaceae</taxon>
        <taxon>Hippocastanoideae</taxon>
        <taxon>Acereae</taxon>
        <taxon>Acer</taxon>
    </lineage>
</organism>
<keyword evidence="10" id="KW-1185">Reference proteome</keyword>
<feature type="domain" description="Cyclic nucleotide-binding" evidence="8">
    <location>
        <begin position="415"/>
        <end position="460"/>
    </location>
</feature>
<gene>
    <name evidence="9" type="ORF">EZV62_006067</name>
</gene>
<dbReference type="GO" id="GO:0016020">
    <property type="term" value="C:membrane"/>
    <property type="evidence" value="ECO:0007669"/>
    <property type="project" value="UniProtKB-SubCell"/>
</dbReference>
<evidence type="ECO:0000256" key="4">
    <source>
        <dbReference type="ARBA" id="ARBA00023286"/>
    </source>
</evidence>
<dbReference type="Gene3D" id="1.10.287.630">
    <property type="entry name" value="Helix hairpin bin"/>
    <property type="match status" value="1"/>
</dbReference>
<evidence type="ECO:0000256" key="5">
    <source>
        <dbReference type="ARBA" id="ARBA00023303"/>
    </source>
</evidence>
<dbReference type="OrthoDB" id="1618484at2759"/>
<comment type="caution">
    <text evidence="9">The sequence shown here is derived from an EMBL/GenBank/DDBJ whole genome shotgun (WGS) entry which is preliminary data.</text>
</comment>
<evidence type="ECO:0000256" key="1">
    <source>
        <dbReference type="ARBA" id="ARBA00022535"/>
    </source>
</evidence>
<keyword evidence="3" id="KW-0142">cGMP-binding</keyword>
<evidence type="ECO:0000256" key="3">
    <source>
        <dbReference type="ARBA" id="ARBA00022992"/>
    </source>
</evidence>
<feature type="transmembrane region" description="Helical" evidence="7">
    <location>
        <begin position="151"/>
        <end position="171"/>
    </location>
</feature>
<evidence type="ECO:0000256" key="7">
    <source>
        <dbReference type="SAM" id="Phobius"/>
    </source>
</evidence>
<keyword evidence="4" id="KW-0406">Ion transport</keyword>
<dbReference type="EMBL" id="VAHF01000002">
    <property type="protein sequence ID" value="TXG71132.1"/>
    <property type="molecule type" value="Genomic_DNA"/>
</dbReference>
<dbReference type="PROSITE" id="PS50042">
    <property type="entry name" value="CNMP_BINDING_3"/>
    <property type="match status" value="1"/>
</dbReference>
<name>A0A5C7IS05_9ROSI</name>
<evidence type="ECO:0000259" key="8">
    <source>
        <dbReference type="PROSITE" id="PS50042"/>
    </source>
</evidence>
<protein>
    <recommendedName>
        <fullName evidence="8">Cyclic nucleotide-binding domain-containing protein</fullName>
    </recommendedName>
</protein>
<evidence type="ECO:0000256" key="2">
    <source>
        <dbReference type="ARBA" id="ARBA00022860"/>
    </source>
</evidence>
<sequence length="614" mass="71683">MHADSLDVNSKEIDTHTRDDQERQLKNSGRNCIVEYAKKFLDPRGPFPNWIPLILCVMSISMDPLFFYIPVIKMDKNCMDLDKNLGVISCVFRTIIDLIYIIYIRYNIPAPRPFLPVHYIDILAVLPLPQVVIIIIVSKMSLSKFLEAMDVLKYFVFFQFVPRVIRIYPLFKKATSTRIMLVEVTWAKAAFNLYLYIMSGHVFGALWYFFAIEREIECWKKACIVMKKTRCNHQSFNCHKSSGDYRFLNVCSTKAHNIIAFYDFGIYLDALQSGVVEGSYLQKFMYCFRWGLQSLSCFAQNLVTSIDIWENIFTISITISSVLLFTFLIGNMQFDLQRETTRSEEIKLKMKEIEQCTTFKKLSENLHRQVHKYHRHLLRENKGVDVENLLNKLPRHLRRKIKSELCLDMLKKVPNFEFLSEQQLNAMCERLKPVLYPAETYIVGEGDQIDEMLFIIRGKLMSTRSNVRDRNFCHELKDIWGEELSTWARDPESSFDELPISNRTIKTHTEVEAFALMADDIKDVFINQFRRRSSRYHSLRWQGLAACITQVATTRRREKHRREDEERPLNELAAADGSSTSFVGATINAMPIADNALIRRRSSKKGTNHDSFEA</sequence>
<dbReference type="Proteomes" id="UP000323000">
    <property type="component" value="Chromosome 2"/>
</dbReference>
<feature type="transmembrane region" description="Helical" evidence="7">
    <location>
        <begin position="191"/>
        <end position="211"/>
    </location>
</feature>
<dbReference type="InterPro" id="IPR014710">
    <property type="entry name" value="RmlC-like_jellyroll"/>
</dbReference>
<dbReference type="GO" id="GO:0005516">
    <property type="term" value="F:calmodulin binding"/>
    <property type="evidence" value="ECO:0007669"/>
    <property type="project" value="UniProtKB-KW"/>
</dbReference>
<feature type="transmembrane region" description="Helical" evidence="7">
    <location>
        <begin position="50"/>
        <end position="72"/>
    </location>
</feature>
<reference evidence="10" key="1">
    <citation type="journal article" date="2019" name="Gigascience">
        <title>De novo genome assembly of the endangered Acer yangbiense, a plant species with extremely small populations endemic to Yunnan Province, China.</title>
        <authorList>
            <person name="Yang J."/>
            <person name="Wariss H.M."/>
            <person name="Tao L."/>
            <person name="Zhang R."/>
            <person name="Yun Q."/>
            <person name="Hollingsworth P."/>
            <person name="Dao Z."/>
            <person name="Luo G."/>
            <person name="Guo H."/>
            <person name="Ma Y."/>
            <person name="Sun W."/>
        </authorList>
    </citation>
    <scope>NUCLEOTIDE SEQUENCE [LARGE SCALE GENOMIC DNA]</scope>
    <source>
        <strain evidence="10">cv. Malutang</strain>
    </source>
</reference>
<dbReference type="GO" id="GO:0030553">
    <property type="term" value="F:cGMP binding"/>
    <property type="evidence" value="ECO:0007669"/>
    <property type="project" value="UniProtKB-KW"/>
</dbReference>
<keyword evidence="4" id="KW-1071">Ligand-gated ion channel</keyword>
<evidence type="ECO:0000313" key="9">
    <source>
        <dbReference type="EMBL" id="TXG71132.1"/>
    </source>
</evidence>
<dbReference type="SUPFAM" id="SSF81324">
    <property type="entry name" value="Voltage-gated potassium channels"/>
    <property type="match status" value="1"/>
</dbReference>
<evidence type="ECO:0000313" key="10">
    <source>
        <dbReference type="Proteomes" id="UP000323000"/>
    </source>
</evidence>
<dbReference type="PANTHER" id="PTHR45651">
    <property type="entry name" value="CYCLIC NUCLEOTIDE-GATED ION CHANNEL 15-RELATED-RELATED"/>
    <property type="match status" value="1"/>
</dbReference>
<feature type="region of interest" description="Disordered" evidence="6">
    <location>
        <begin position="1"/>
        <end position="24"/>
    </location>
</feature>
<keyword evidence="1" id="KW-0140">cGMP</keyword>
<feature type="region of interest" description="Disordered" evidence="6">
    <location>
        <begin position="555"/>
        <end position="575"/>
    </location>
</feature>
<keyword evidence="3" id="KW-0547">Nucleotide-binding</keyword>
<keyword evidence="7" id="KW-1133">Transmembrane helix</keyword>
<dbReference type="Gene3D" id="2.60.120.10">
    <property type="entry name" value="Jelly Rolls"/>
    <property type="match status" value="1"/>
</dbReference>
<keyword evidence="4" id="KW-0813">Transport</keyword>
<accession>A0A5C7IS05</accession>